<accession>A0A401G345</accession>
<organism evidence="1 2">
    <name type="scientific">Desulfonema ishimotonii</name>
    <dbReference type="NCBI Taxonomy" id="45657"/>
    <lineage>
        <taxon>Bacteria</taxon>
        <taxon>Pseudomonadati</taxon>
        <taxon>Thermodesulfobacteriota</taxon>
        <taxon>Desulfobacteria</taxon>
        <taxon>Desulfobacterales</taxon>
        <taxon>Desulfococcaceae</taxon>
        <taxon>Desulfonema</taxon>
    </lineage>
</organism>
<reference evidence="2" key="2">
    <citation type="submission" date="2019-01" db="EMBL/GenBank/DDBJ databases">
        <title>Genome sequence of Desulfonema ishimotonii strain Tokyo 01.</title>
        <authorList>
            <person name="Fukui M."/>
        </authorList>
    </citation>
    <scope>NUCLEOTIDE SEQUENCE [LARGE SCALE GENOMIC DNA]</scope>
    <source>
        <strain evidence="2">Tokyo 01</strain>
    </source>
</reference>
<dbReference type="OrthoDB" id="556502at2"/>
<dbReference type="Proteomes" id="UP000288096">
    <property type="component" value="Unassembled WGS sequence"/>
</dbReference>
<dbReference type="Gene3D" id="3.40.50.1820">
    <property type="entry name" value="alpha/beta hydrolase"/>
    <property type="match status" value="1"/>
</dbReference>
<dbReference type="InterPro" id="IPR029058">
    <property type="entry name" value="AB_hydrolase_fold"/>
</dbReference>
<sequence>MRQSGSKSGIPRLFQQIPVLILLILLTGCAHDVGVRQVALAERFEDMDRSALNSDSPSERTLLFLRQRDLIGAWTDGPVETLERIDRMLDRLPDRDTLFALTELCYIRANREPDLSAAASKYFLSCALYASTYLFDDNFGPPPSAFHPHSRQACEFYNRSLAEGLRYVRDRSGLRKAYPVIRGEVRVEEHYSELVWQLREFEAFHMAYEYEVKGLENHHQAYGIGLPLIAVRTPPADGTGRKEERFMPQIRQSYAATVVLRFRDSLHDRGDVPFVYRARAELYDPLKTREIRFGERTAPLETDLTTPLAYMMESTPPARGITGLLDTNSWRQQQGLHMLQPYERDKIPVVFIHGLMSSPITWLPMFNNLMGDPVLRERCQFWFFMYPTGNPILYSASILRESLKQIRHTFDPDGHDPAFSRMVLVGHSMGGLLSRLMVSESGDRFWRYISEKPPEDFDLTEDQRILVNRVFFFKPLPFISRVIFISAPHRGSAWADRRIGRIGASLVRLPFTLIKNSVGLLASMGQTPLQQSVTKMGKIPTGIDGLSPNSYFMQATAGLRISPEIPCHSIIGNRDAADTPGGTDGIVPYASSHLDDAVSEIIVRSGHSAQKHPLAILEVRRILADHLNTPVNEPFITSERSHHEPE</sequence>
<proteinExistence type="predicted"/>
<dbReference type="EMBL" id="BEXT01000001">
    <property type="protein sequence ID" value="GBC63644.1"/>
    <property type="molecule type" value="Genomic_DNA"/>
</dbReference>
<evidence type="ECO:0000313" key="2">
    <source>
        <dbReference type="Proteomes" id="UP000288096"/>
    </source>
</evidence>
<gene>
    <name evidence="1" type="ORF">DENIS_4642</name>
</gene>
<dbReference type="AlphaFoldDB" id="A0A401G345"/>
<name>A0A401G345_9BACT</name>
<keyword evidence="1" id="KW-0378">Hydrolase</keyword>
<dbReference type="GO" id="GO:0016787">
    <property type="term" value="F:hydrolase activity"/>
    <property type="evidence" value="ECO:0007669"/>
    <property type="project" value="UniProtKB-KW"/>
</dbReference>
<dbReference type="RefSeq" id="WP_124330691.1">
    <property type="nucleotide sequence ID" value="NZ_BEXT01000001.1"/>
</dbReference>
<dbReference type="SUPFAM" id="SSF53474">
    <property type="entry name" value="alpha/beta-Hydrolases"/>
    <property type="match status" value="1"/>
</dbReference>
<keyword evidence="2" id="KW-1185">Reference proteome</keyword>
<protein>
    <submittedName>
        <fullName evidence="1">Alpha/beta hydrolase</fullName>
    </submittedName>
</protein>
<reference evidence="2" key="1">
    <citation type="submission" date="2017-11" db="EMBL/GenBank/DDBJ databases">
        <authorList>
            <person name="Watanabe M."/>
            <person name="Kojima H."/>
        </authorList>
    </citation>
    <scope>NUCLEOTIDE SEQUENCE [LARGE SCALE GENOMIC DNA]</scope>
    <source>
        <strain evidence="2">Tokyo 01</strain>
    </source>
</reference>
<dbReference type="PROSITE" id="PS51257">
    <property type="entry name" value="PROKAR_LIPOPROTEIN"/>
    <property type="match status" value="1"/>
</dbReference>
<evidence type="ECO:0000313" key="1">
    <source>
        <dbReference type="EMBL" id="GBC63644.1"/>
    </source>
</evidence>
<comment type="caution">
    <text evidence="1">The sequence shown here is derived from an EMBL/GenBank/DDBJ whole genome shotgun (WGS) entry which is preliminary data.</text>
</comment>